<dbReference type="EMBL" id="AYXG01000051">
    <property type="protein sequence ID" value="EWC63253.1"/>
    <property type="molecule type" value="Genomic_DNA"/>
</dbReference>
<accession>W7ISD1</accession>
<evidence type="ECO:0000313" key="3">
    <source>
        <dbReference type="EMBL" id="EWC63253.1"/>
    </source>
</evidence>
<proteinExistence type="predicted"/>
<dbReference type="InterPro" id="IPR036890">
    <property type="entry name" value="HATPase_C_sf"/>
</dbReference>
<feature type="region of interest" description="Disordered" evidence="1">
    <location>
        <begin position="244"/>
        <end position="264"/>
    </location>
</feature>
<feature type="domain" description="STAS" evidence="2">
    <location>
        <begin position="8"/>
        <end position="86"/>
    </location>
</feature>
<dbReference type="eggNOG" id="COG1366">
    <property type="taxonomic scope" value="Bacteria"/>
</dbReference>
<dbReference type="PANTHER" id="PTHR35526:SF3">
    <property type="entry name" value="ANTI-SIGMA-F FACTOR RSBW"/>
    <property type="match status" value="1"/>
</dbReference>
<dbReference type="PANTHER" id="PTHR35526">
    <property type="entry name" value="ANTI-SIGMA-F FACTOR RSBW-RELATED"/>
    <property type="match status" value="1"/>
</dbReference>
<gene>
    <name evidence="3" type="ORF">UO65_1467</name>
</gene>
<dbReference type="CDD" id="cd16936">
    <property type="entry name" value="HATPase_RsbW-like"/>
    <property type="match status" value="1"/>
</dbReference>
<evidence type="ECO:0000259" key="2">
    <source>
        <dbReference type="PROSITE" id="PS50801"/>
    </source>
</evidence>
<dbReference type="STRING" id="909613.UO65_1467"/>
<dbReference type="InterPro" id="IPR002645">
    <property type="entry name" value="STAS_dom"/>
</dbReference>
<dbReference type="RefSeq" id="WP_052020852.1">
    <property type="nucleotide sequence ID" value="NZ_AYXG01000051.1"/>
</dbReference>
<dbReference type="InterPro" id="IPR036513">
    <property type="entry name" value="STAS_dom_sf"/>
</dbReference>
<dbReference type="Proteomes" id="UP000019277">
    <property type="component" value="Unassembled WGS sequence"/>
</dbReference>
<dbReference type="InterPro" id="IPR050267">
    <property type="entry name" value="Anti-sigma-factor_SerPK"/>
</dbReference>
<evidence type="ECO:0000256" key="1">
    <source>
        <dbReference type="SAM" id="MobiDB-lite"/>
    </source>
</evidence>
<dbReference type="PROSITE" id="PS50801">
    <property type="entry name" value="STAS"/>
    <property type="match status" value="1"/>
</dbReference>
<reference evidence="3 4" key="1">
    <citation type="journal article" date="2014" name="Genome Announc.">
        <title>Draft Genome Sequence of the Antitrypanosomally Active Sponge-Associated Bacterium Actinokineospora sp. Strain EG49.</title>
        <authorList>
            <person name="Harjes J."/>
            <person name="Ryu T."/>
            <person name="Abdelmohsen U.R."/>
            <person name="Moitinho-Silva L."/>
            <person name="Horn H."/>
            <person name="Ravasi T."/>
            <person name="Hentschel U."/>
        </authorList>
    </citation>
    <scope>NUCLEOTIDE SEQUENCE [LARGE SCALE GENOMIC DNA]</scope>
    <source>
        <strain evidence="3 4">EG49</strain>
    </source>
</reference>
<dbReference type="Pfam" id="PF01740">
    <property type="entry name" value="STAS"/>
    <property type="match status" value="1"/>
</dbReference>
<dbReference type="Gene3D" id="3.30.750.24">
    <property type="entry name" value="STAS domain"/>
    <property type="match status" value="1"/>
</dbReference>
<dbReference type="SUPFAM" id="SSF52091">
    <property type="entry name" value="SpoIIaa-like"/>
    <property type="match status" value="1"/>
</dbReference>
<sequence>MDAVPASLRIAQESAGTAVVVRIAGPLDRSHYAEVRRHLLKCATEAPSAIIVDVRSMECADPVALSVFVTVAEQVSKWPSVPLRLVCGRDSRAVTAASPLRRFLDVHATTEEALAADCGSTRVVARIELPNDHSAMRIGRGFIRDTLVVWGLDRVAQDCLLMSAELVQNTIQHTLSAPTVRLEHRRGVLTIAVYDDDPTQPQHAVDPGKGLSGTHGLDLVAFLATAWGSAPTPTGGKVVWATLRTGAREPAGPGSDGDPDADRS</sequence>
<dbReference type="AlphaFoldDB" id="W7ISD1"/>
<dbReference type="OrthoDB" id="4327509at2"/>
<comment type="caution">
    <text evidence="3">The sequence shown here is derived from an EMBL/GenBank/DDBJ whole genome shotgun (WGS) entry which is preliminary data.</text>
</comment>
<dbReference type="Gene3D" id="3.30.565.10">
    <property type="entry name" value="Histidine kinase-like ATPase, C-terminal domain"/>
    <property type="match status" value="1"/>
</dbReference>
<organism evidence="3 4">
    <name type="scientific">Actinokineospora spheciospongiae</name>
    <dbReference type="NCBI Taxonomy" id="909613"/>
    <lineage>
        <taxon>Bacteria</taxon>
        <taxon>Bacillati</taxon>
        <taxon>Actinomycetota</taxon>
        <taxon>Actinomycetes</taxon>
        <taxon>Pseudonocardiales</taxon>
        <taxon>Pseudonocardiaceae</taxon>
        <taxon>Actinokineospora</taxon>
    </lineage>
</organism>
<protein>
    <recommendedName>
        <fullName evidence="2">STAS domain-containing protein</fullName>
    </recommendedName>
</protein>
<evidence type="ECO:0000313" key="4">
    <source>
        <dbReference type="Proteomes" id="UP000019277"/>
    </source>
</evidence>
<keyword evidence="4" id="KW-1185">Reference proteome</keyword>
<name>W7ISD1_9PSEU</name>